<sequence>MVTLSSEIQHNLIQLLLGLASKEPSTSTANTTVSEDDTMRGGAEAGTGESGSLQTDTNPCIAVLSWQLTDSLPAPQLPLAIEDFEIDESCVAEEIVIKTGFILEKNPRSVDPENREQYSKDEREKAANAYVVQSVEDLGEKASLLVFSYSSQLTVFHASSKKKYDGYIAIPTKIMDGDLPRRNISDSQEPGYRFCAVHQTHYNRYKEQEEPEESALTAEFVNLVVRVIEIHMRKLLPKEYDRYVVNFGVSTDAHLDPGDDELCVTFKDGSCVGGHLDMVEPGLLLMTECWDATTFRSCEITHFNTEIKGIRVSLVLHSDKNGKKWAEERNYWQGTPSESNTQPGAGGVQAADYGKASAGERMQLDGAGAGWGVGEIVDVKGSDKGVQTDNQARRPQYSHTFDPIIYAPASHTNINDNTPAPTIMTMTSNQNTELNAHDDSQSNRHTANNGGPQLLYRGDLYTDTTSEEKTNAMRYLLRTNTVSLETLRSMATLHDGIKSRLDNGKLKTPTMAGLTGKSLTEDMFLRAAKILKLRLGTKVRTGNKHKTDDTQSGPRTKRKTMEAAGPTEETQNQEEREPPFCVISQEEKDKIITEFIDATSNTAVKTVECSFCGSRQKAAEIYKIPCSQLNVELLEKAVEELCKICQQPSVSAYNTNTSSVLLELGRQGVCLSWSSVQRTMTDLVLGYA</sequence>
<dbReference type="EMBL" id="JAWWNJ010000023">
    <property type="protein sequence ID" value="KAK7032936.1"/>
    <property type="molecule type" value="Genomic_DNA"/>
</dbReference>
<gene>
    <name evidence="2" type="ORF">R3P38DRAFT_2773432</name>
</gene>
<dbReference type="Gene3D" id="3.60.130.30">
    <property type="match status" value="1"/>
</dbReference>
<keyword evidence="3" id="KW-1185">Reference proteome</keyword>
<evidence type="ECO:0000256" key="1">
    <source>
        <dbReference type="SAM" id="MobiDB-lite"/>
    </source>
</evidence>
<evidence type="ECO:0000313" key="3">
    <source>
        <dbReference type="Proteomes" id="UP001362999"/>
    </source>
</evidence>
<organism evidence="2 3">
    <name type="scientific">Favolaschia claudopus</name>
    <dbReference type="NCBI Taxonomy" id="2862362"/>
    <lineage>
        <taxon>Eukaryota</taxon>
        <taxon>Fungi</taxon>
        <taxon>Dikarya</taxon>
        <taxon>Basidiomycota</taxon>
        <taxon>Agaricomycotina</taxon>
        <taxon>Agaricomycetes</taxon>
        <taxon>Agaricomycetidae</taxon>
        <taxon>Agaricales</taxon>
        <taxon>Marasmiineae</taxon>
        <taxon>Mycenaceae</taxon>
        <taxon>Favolaschia</taxon>
    </lineage>
</organism>
<feature type="region of interest" description="Disordered" evidence="1">
    <location>
        <begin position="541"/>
        <end position="577"/>
    </location>
</feature>
<reference evidence="2 3" key="1">
    <citation type="journal article" date="2024" name="J Genomics">
        <title>Draft genome sequencing and assembly of Favolaschia claudopus CIRM-BRFM 2984 isolated from oak limbs.</title>
        <authorList>
            <person name="Navarro D."/>
            <person name="Drula E."/>
            <person name="Chaduli D."/>
            <person name="Cazenave R."/>
            <person name="Ahrendt S."/>
            <person name="Wang J."/>
            <person name="Lipzen A."/>
            <person name="Daum C."/>
            <person name="Barry K."/>
            <person name="Grigoriev I.V."/>
            <person name="Favel A."/>
            <person name="Rosso M.N."/>
            <person name="Martin F."/>
        </authorList>
    </citation>
    <scope>NUCLEOTIDE SEQUENCE [LARGE SCALE GENOMIC DNA]</scope>
    <source>
        <strain evidence="2 3">CIRM-BRFM 2984</strain>
    </source>
</reference>
<comment type="caution">
    <text evidence="2">The sequence shown here is derived from an EMBL/GenBank/DDBJ whole genome shotgun (WGS) entry which is preliminary data.</text>
</comment>
<feature type="compositionally biased region" description="Polar residues" evidence="1">
    <location>
        <begin position="332"/>
        <end position="343"/>
    </location>
</feature>
<feature type="compositionally biased region" description="Polar residues" evidence="1">
    <location>
        <begin position="24"/>
        <end position="33"/>
    </location>
</feature>
<accession>A0AAW0C2L2</accession>
<dbReference type="Proteomes" id="UP001362999">
    <property type="component" value="Unassembled WGS sequence"/>
</dbReference>
<feature type="region of interest" description="Disordered" evidence="1">
    <location>
        <begin position="434"/>
        <end position="457"/>
    </location>
</feature>
<protein>
    <submittedName>
        <fullName evidence="2">Uncharacterized protein</fullName>
    </submittedName>
</protein>
<evidence type="ECO:0000313" key="2">
    <source>
        <dbReference type="EMBL" id="KAK7032936.1"/>
    </source>
</evidence>
<proteinExistence type="predicted"/>
<feature type="region of interest" description="Disordered" evidence="1">
    <location>
        <begin position="24"/>
        <end position="54"/>
    </location>
</feature>
<dbReference type="AlphaFoldDB" id="A0AAW0C2L2"/>
<name>A0AAW0C2L2_9AGAR</name>
<feature type="region of interest" description="Disordered" evidence="1">
    <location>
        <begin position="332"/>
        <end position="351"/>
    </location>
</feature>